<dbReference type="InParanoid" id="A0A5C3NWT8"/>
<feature type="non-terminal residue" evidence="1">
    <location>
        <position position="316"/>
    </location>
</feature>
<proteinExistence type="predicted"/>
<dbReference type="Proteomes" id="UP000308197">
    <property type="component" value="Unassembled WGS sequence"/>
</dbReference>
<name>A0A5C3NWT8_9APHY</name>
<organism evidence="1 2">
    <name type="scientific">Polyporus arcularius HHB13444</name>
    <dbReference type="NCBI Taxonomy" id="1314778"/>
    <lineage>
        <taxon>Eukaryota</taxon>
        <taxon>Fungi</taxon>
        <taxon>Dikarya</taxon>
        <taxon>Basidiomycota</taxon>
        <taxon>Agaricomycotina</taxon>
        <taxon>Agaricomycetes</taxon>
        <taxon>Polyporales</taxon>
        <taxon>Polyporaceae</taxon>
        <taxon>Polyporus</taxon>
    </lineage>
</organism>
<protein>
    <submittedName>
        <fullName evidence="1">Uncharacterized protein</fullName>
    </submittedName>
</protein>
<evidence type="ECO:0000313" key="2">
    <source>
        <dbReference type="Proteomes" id="UP000308197"/>
    </source>
</evidence>
<dbReference type="AlphaFoldDB" id="A0A5C3NWT8"/>
<dbReference type="STRING" id="1314778.A0A5C3NWT8"/>
<keyword evidence="2" id="KW-1185">Reference proteome</keyword>
<evidence type="ECO:0000313" key="1">
    <source>
        <dbReference type="EMBL" id="TFK81532.1"/>
    </source>
</evidence>
<feature type="non-terminal residue" evidence="1">
    <location>
        <position position="1"/>
    </location>
</feature>
<dbReference type="EMBL" id="ML211591">
    <property type="protein sequence ID" value="TFK81532.1"/>
    <property type="molecule type" value="Genomic_DNA"/>
</dbReference>
<dbReference type="InterPro" id="IPR046521">
    <property type="entry name" value="DUF6698"/>
</dbReference>
<accession>A0A5C3NWT8</accession>
<gene>
    <name evidence="1" type="ORF">K466DRAFT_455048</name>
</gene>
<sequence length="316" mass="35187">DIFAYRGRHFGRAIHAFINVSQLITNGGIIVASISSGSLTEEELSAEERQERMIFEAMLSVIPELEEGLRNNTFTPKRLLEVGNSIQRGAAASRGDDVKGIKTAVVDWITHKEHGLVPPIPRNQMGGRGFNHDVTGRLLCPAGLDWSKYPIRRCRERLANKALTVKGDQWPLFLYLNQKYDPHNPWEGFLLGKIVFQGFKHIFTSPSSVTDGTKATRSGNARLHGMMEVTPASIVYTATVVRFALGSSSTFTRSDTVTDSELFYNSLYSFVTHPDENERLAELLESWNKAVFPGSVKSYNAPTENSALARLLADRK</sequence>
<reference evidence="1 2" key="1">
    <citation type="journal article" date="2019" name="Nat. Ecol. Evol.">
        <title>Megaphylogeny resolves global patterns of mushroom evolution.</title>
        <authorList>
            <person name="Varga T."/>
            <person name="Krizsan K."/>
            <person name="Foldi C."/>
            <person name="Dima B."/>
            <person name="Sanchez-Garcia M."/>
            <person name="Sanchez-Ramirez S."/>
            <person name="Szollosi G.J."/>
            <person name="Szarkandi J.G."/>
            <person name="Papp V."/>
            <person name="Albert L."/>
            <person name="Andreopoulos W."/>
            <person name="Angelini C."/>
            <person name="Antonin V."/>
            <person name="Barry K.W."/>
            <person name="Bougher N.L."/>
            <person name="Buchanan P."/>
            <person name="Buyck B."/>
            <person name="Bense V."/>
            <person name="Catcheside P."/>
            <person name="Chovatia M."/>
            <person name="Cooper J."/>
            <person name="Damon W."/>
            <person name="Desjardin D."/>
            <person name="Finy P."/>
            <person name="Geml J."/>
            <person name="Haridas S."/>
            <person name="Hughes K."/>
            <person name="Justo A."/>
            <person name="Karasinski D."/>
            <person name="Kautmanova I."/>
            <person name="Kiss B."/>
            <person name="Kocsube S."/>
            <person name="Kotiranta H."/>
            <person name="LaButti K.M."/>
            <person name="Lechner B.E."/>
            <person name="Liimatainen K."/>
            <person name="Lipzen A."/>
            <person name="Lukacs Z."/>
            <person name="Mihaltcheva S."/>
            <person name="Morgado L.N."/>
            <person name="Niskanen T."/>
            <person name="Noordeloos M.E."/>
            <person name="Ohm R.A."/>
            <person name="Ortiz-Santana B."/>
            <person name="Ovrebo C."/>
            <person name="Racz N."/>
            <person name="Riley R."/>
            <person name="Savchenko A."/>
            <person name="Shiryaev A."/>
            <person name="Soop K."/>
            <person name="Spirin V."/>
            <person name="Szebenyi C."/>
            <person name="Tomsovsky M."/>
            <person name="Tulloss R.E."/>
            <person name="Uehling J."/>
            <person name="Grigoriev I.V."/>
            <person name="Vagvolgyi C."/>
            <person name="Papp T."/>
            <person name="Martin F.M."/>
            <person name="Miettinen O."/>
            <person name="Hibbett D.S."/>
            <person name="Nagy L.G."/>
        </authorList>
    </citation>
    <scope>NUCLEOTIDE SEQUENCE [LARGE SCALE GENOMIC DNA]</scope>
    <source>
        <strain evidence="1 2">HHB13444</strain>
    </source>
</reference>
<dbReference type="Pfam" id="PF20414">
    <property type="entry name" value="DUF6698"/>
    <property type="match status" value="1"/>
</dbReference>